<dbReference type="Pfam" id="PF01546">
    <property type="entry name" value="Peptidase_M20"/>
    <property type="match status" value="1"/>
</dbReference>
<gene>
    <name evidence="8" type="ORF">AMAG_12685</name>
</gene>
<dbReference type="InterPro" id="IPR002933">
    <property type="entry name" value="Peptidase_M20"/>
</dbReference>
<organism evidence="8 9">
    <name type="scientific">Allomyces macrogynus (strain ATCC 38327)</name>
    <name type="common">Allomyces javanicus var. macrogynus</name>
    <dbReference type="NCBI Taxonomy" id="578462"/>
    <lineage>
        <taxon>Eukaryota</taxon>
        <taxon>Fungi</taxon>
        <taxon>Fungi incertae sedis</taxon>
        <taxon>Blastocladiomycota</taxon>
        <taxon>Blastocladiomycetes</taxon>
        <taxon>Blastocladiales</taxon>
        <taxon>Blastocladiaceae</taxon>
        <taxon>Allomyces</taxon>
    </lineage>
</organism>
<dbReference type="STRING" id="578462.A0A0L0T1R6"/>
<reference evidence="9" key="2">
    <citation type="submission" date="2009-11" db="EMBL/GenBank/DDBJ databases">
        <title>The Genome Sequence of Allomyces macrogynus strain ATCC 38327.</title>
        <authorList>
            <consortium name="The Broad Institute Genome Sequencing Platform"/>
            <person name="Russ C."/>
            <person name="Cuomo C."/>
            <person name="Shea T."/>
            <person name="Young S.K."/>
            <person name="Zeng Q."/>
            <person name="Koehrsen M."/>
            <person name="Haas B."/>
            <person name="Borodovsky M."/>
            <person name="Guigo R."/>
            <person name="Alvarado L."/>
            <person name="Berlin A."/>
            <person name="Borenstein D."/>
            <person name="Chen Z."/>
            <person name="Engels R."/>
            <person name="Freedman E."/>
            <person name="Gellesch M."/>
            <person name="Goldberg J."/>
            <person name="Griggs A."/>
            <person name="Gujja S."/>
            <person name="Heiman D."/>
            <person name="Hepburn T."/>
            <person name="Howarth C."/>
            <person name="Jen D."/>
            <person name="Larson L."/>
            <person name="Lewis B."/>
            <person name="Mehta T."/>
            <person name="Park D."/>
            <person name="Pearson M."/>
            <person name="Roberts A."/>
            <person name="Saif S."/>
            <person name="Shenoy N."/>
            <person name="Sisk P."/>
            <person name="Stolte C."/>
            <person name="Sykes S."/>
            <person name="Walk T."/>
            <person name="White J."/>
            <person name="Yandava C."/>
            <person name="Burger G."/>
            <person name="Gray M.W."/>
            <person name="Holland P.W.H."/>
            <person name="King N."/>
            <person name="Lang F.B.F."/>
            <person name="Roger A.J."/>
            <person name="Ruiz-Trillo I."/>
            <person name="Lander E."/>
            <person name="Nusbaum C."/>
        </authorList>
    </citation>
    <scope>NUCLEOTIDE SEQUENCE [LARGE SCALE GENOMIC DNA]</scope>
    <source>
        <strain evidence="9">ATCC 38327</strain>
    </source>
</reference>
<dbReference type="InterPro" id="IPR011650">
    <property type="entry name" value="Peptidase_M20_dimer"/>
</dbReference>
<dbReference type="eggNOG" id="KOG2275">
    <property type="taxonomic scope" value="Eukaryota"/>
</dbReference>
<evidence type="ECO:0000256" key="3">
    <source>
        <dbReference type="ARBA" id="ARBA00022723"/>
    </source>
</evidence>
<dbReference type="Gene3D" id="1.10.150.900">
    <property type="match status" value="1"/>
</dbReference>
<evidence type="ECO:0000256" key="4">
    <source>
        <dbReference type="ARBA" id="ARBA00022801"/>
    </source>
</evidence>
<feature type="compositionally biased region" description="Basic and acidic residues" evidence="6">
    <location>
        <begin position="99"/>
        <end position="121"/>
    </location>
</feature>
<keyword evidence="4" id="KW-0378">Hydrolase</keyword>
<dbReference type="PANTHER" id="PTHR45962:SF1">
    <property type="entry name" value="N-FATTY-ACYL-AMINO ACID SYNTHASE_HYDROLASE PM20D1"/>
    <property type="match status" value="1"/>
</dbReference>
<evidence type="ECO:0000256" key="2">
    <source>
        <dbReference type="ARBA" id="ARBA00022670"/>
    </source>
</evidence>
<evidence type="ECO:0000256" key="5">
    <source>
        <dbReference type="ARBA" id="ARBA00022833"/>
    </source>
</evidence>
<dbReference type="OrthoDB" id="3064516at2759"/>
<comment type="similarity">
    <text evidence="1">Belongs to the peptidase M20A family.</text>
</comment>
<dbReference type="AlphaFoldDB" id="A0A0L0T1R6"/>
<proteinExistence type="inferred from homology"/>
<dbReference type="SUPFAM" id="SSF55031">
    <property type="entry name" value="Bacterial exopeptidase dimerisation domain"/>
    <property type="match status" value="1"/>
</dbReference>
<dbReference type="GO" id="GO:0006508">
    <property type="term" value="P:proteolysis"/>
    <property type="evidence" value="ECO:0007669"/>
    <property type="project" value="UniProtKB-KW"/>
</dbReference>
<keyword evidence="9" id="KW-1185">Reference proteome</keyword>
<dbReference type="Gene3D" id="3.40.630.10">
    <property type="entry name" value="Zn peptidases"/>
    <property type="match status" value="1"/>
</dbReference>
<accession>A0A0L0T1R6</accession>
<keyword evidence="2" id="KW-0645">Protease</keyword>
<dbReference type="Pfam" id="PF07687">
    <property type="entry name" value="M20_dimer"/>
    <property type="match status" value="1"/>
</dbReference>
<evidence type="ECO:0000256" key="1">
    <source>
        <dbReference type="ARBA" id="ARBA00006247"/>
    </source>
</evidence>
<dbReference type="SUPFAM" id="SSF53187">
    <property type="entry name" value="Zn-dependent exopeptidases"/>
    <property type="match status" value="1"/>
</dbReference>
<dbReference type="GO" id="GO:0008233">
    <property type="term" value="F:peptidase activity"/>
    <property type="evidence" value="ECO:0007669"/>
    <property type="project" value="UniProtKB-KW"/>
</dbReference>
<dbReference type="VEuPathDB" id="FungiDB:AMAG_12685"/>
<evidence type="ECO:0000313" key="8">
    <source>
        <dbReference type="EMBL" id="KNE68514.1"/>
    </source>
</evidence>
<dbReference type="GO" id="GO:0046872">
    <property type="term" value="F:metal ion binding"/>
    <property type="evidence" value="ECO:0007669"/>
    <property type="project" value="UniProtKB-KW"/>
</dbReference>
<sequence length="600" mass="64889">MSATSTTTRAVAARALATAAAYSGSVALAAAATAATALAAGVVQTNRTIAPQAAPLDPRDAVHTRPEDVALIGERLATMVRFKTVSWDDSHGAGHKCGHHEPGHDHDHDHEHHAHGDPDPHLEARIAESHAAILGLLEYISETYPLTHSRLHVERVNTYSLLITWRGSEDGGAPVDSDDWRDPAHGATLFMAHSDVVPVPAGTEGKWKHPPFAGHIDEEGFVWGRGSMDDKGNLIILLEAAERLLAAGYWPSRTIYIVSGHDEEIGGLAGSKQIAARLQARGVASLAMVVDEGTMCVQTIVRGLDPYRLALVGVAEKGSLTLKMTANRNADGAGHASMPSPNDPVVVLGKAIAAIEARERRTNLDAGVGWMSRYLVPYFPPVHRFVMSNLWLFRKVVARVLQSNTKTAAAMQTTVAFTMLDGSPKINVIPDAASAFMDVRIAAGESADSVTADLRAIASRVSPQLTIEPWGNRAADPSPVSTMSPTDPYFSTLARVLRGMYRAHRTPQEPEFRDAVVAPTMLMGNTDTRHFVHLARRIYRTSFFLMWTHEQIAGFHGVNERLQAENVARGVSGMMELMREVGEMPMEMATSVPTPVERDA</sequence>
<name>A0A0L0T1R6_ALLM3</name>
<dbReference type="InterPro" id="IPR047177">
    <property type="entry name" value="Pept_M20A"/>
</dbReference>
<dbReference type="EMBL" id="GG745357">
    <property type="protein sequence ID" value="KNE68514.1"/>
    <property type="molecule type" value="Genomic_DNA"/>
</dbReference>
<keyword evidence="3" id="KW-0479">Metal-binding</keyword>
<dbReference type="Gene3D" id="3.30.70.360">
    <property type="match status" value="1"/>
</dbReference>
<reference evidence="8 9" key="1">
    <citation type="submission" date="2009-11" db="EMBL/GenBank/DDBJ databases">
        <title>Annotation of Allomyces macrogynus ATCC 38327.</title>
        <authorList>
            <consortium name="The Broad Institute Genome Sequencing Platform"/>
            <person name="Russ C."/>
            <person name="Cuomo C."/>
            <person name="Burger G."/>
            <person name="Gray M.W."/>
            <person name="Holland P.W.H."/>
            <person name="King N."/>
            <person name="Lang F.B.F."/>
            <person name="Roger A.J."/>
            <person name="Ruiz-Trillo I."/>
            <person name="Young S.K."/>
            <person name="Zeng Q."/>
            <person name="Gargeya S."/>
            <person name="Fitzgerald M."/>
            <person name="Haas B."/>
            <person name="Abouelleil A."/>
            <person name="Alvarado L."/>
            <person name="Arachchi H.M."/>
            <person name="Berlin A."/>
            <person name="Chapman S.B."/>
            <person name="Gearin G."/>
            <person name="Goldberg J."/>
            <person name="Griggs A."/>
            <person name="Gujja S."/>
            <person name="Hansen M."/>
            <person name="Heiman D."/>
            <person name="Howarth C."/>
            <person name="Larimer J."/>
            <person name="Lui A."/>
            <person name="MacDonald P.J.P."/>
            <person name="McCowen C."/>
            <person name="Montmayeur A."/>
            <person name="Murphy C."/>
            <person name="Neiman D."/>
            <person name="Pearson M."/>
            <person name="Priest M."/>
            <person name="Roberts A."/>
            <person name="Saif S."/>
            <person name="Shea T."/>
            <person name="Sisk P."/>
            <person name="Stolte C."/>
            <person name="Sykes S."/>
            <person name="Wortman J."/>
            <person name="Nusbaum C."/>
            <person name="Birren B."/>
        </authorList>
    </citation>
    <scope>NUCLEOTIDE SEQUENCE [LARGE SCALE GENOMIC DNA]</scope>
    <source>
        <strain evidence="8 9">ATCC 38327</strain>
    </source>
</reference>
<dbReference type="OMA" id="TIDSWTH"/>
<dbReference type="PANTHER" id="PTHR45962">
    <property type="entry name" value="N-FATTY-ACYL-AMINO ACID SYNTHASE/HYDROLASE PM20D1"/>
    <property type="match status" value="1"/>
</dbReference>
<protein>
    <recommendedName>
        <fullName evidence="7">Peptidase M20 dimerisation domain-containing protein</fullName>
    </recommendedName>
</protein>
<feature type="domain" description="Peptidase M20 dimerisation" evidence="7">
    <location>
        <begin position="315"/>
        <end position="463"/>
    </location>
</feature>
<dbReference type="InterPro" id="IPR036264">
    <property type="entry name" value="Bact_exopeptidase_dim_dom"/>
</dbReference>
<keyword evidence="5" id="KW-0862">Zinc</keyword>
<evidence type="ECO:0000256" key="6">
    <source>
        <dbReference type="SAM" id="MobiDB-lite"/>
    </source>
</evidence>
<evidence type="ECO:0000313" key="9">
    <source>
        <dbReference type="Proteomes" id="UP000054350"/>
    </source>
</evidence>
<feature type="region of interest" description="Disordered" evidence="6">
    <location>
        <begin position="90"/>
        <end position="121"/>
    </location>
</feature>
<evidence type="ECO:0000259" key="7">
    <source>
        <dbReference type="Pfam" id="PF07687"/>
    </source>
</evidence>
<dbReference type="Proteomes" id="UP000054350">
    <property type="component" value="Unassembled WGS sequence"/>
</dbReference>